<evidence type="ECO:0000256" key="5">
    <source>
        <dbReference type="ARBA" id="ARBA00022553"/>
    </source>
</evidence>
<dbReference type="EMBL" id="FOMT01000004">
    <property type="protein sequence ID" value="SFE89370.1"/>
    <property type="molecule type" value="Genomic_DNA"/>
</dbReference>
<keyword evidence="11 13" id="KW-0472">Membrane</keyword>
<gene>
    <name evidence="16" type="ORF">SAMN05216378_4488</name>
</gene>
<evidence type="ECO:0000256" key="1">
    <source>
        <dbReference type="ARBA" id="ARBA00000085"/>
    </source>
</evidence>
<dbReference type="Gene3D" id="3.30.565.10">
    <property type="entry name" value="Histidine kinase-like ATPase, C-terminal domain"/>
    <property type="match status" value="1"/>
</dbReference>
<keyword evidence="4" id="KW-1003">Cell membrane</keyword>
<evidence type="ECO:0000256" key="12">
    <source>
        <dbReference type="SAM" id="Coils"/>
    </source>
</evidence>
<organism evidence="16 17">
    <name type="scientific">Paenibacillus catalpae</name>
    <dbReference type="NCBI Taxonomy" id="1045775"/>
    <lineage>
        <taxon>Bacteria</taxon>
        <taxon>Bacillati</taxon>
        <taxon>Bacillota</taxon>
        <taxon>Bacilli</taxon>
        <taxon>Bacillales</taxon>
        <taxon>Paenibacillaceae</taxon>
        <taxon>Paenibacillus</taxon>
    </lineage>
</organism>
<feature type="coiled-coil region" evidence="12">
    <location>
        <begin position="362"/>
        <end position="396"/>
    </location>
</feature>
<evidence type="ECO:0000256" key="4">
    <source>
        <dbReference type="ARBA" id="ARBA00022475"/>
    </source>
</evidence>
<protein>
    <recommendedName>
        <fullName evidence="3">histidine kinase</fullName>
        <ecNumber evidence="3">2.7.13.3</ecNumber>
    </recommendedName>
</protein>
<proteinExistence type="predicted"/>
<dbReference type="PRINTS" id="PR00344">
    <property type="entry name" value="BCTRLSENSOR"/>
</dbReference>
<dbReference type="SUPFAM" id="SSF55874">
    <property type="entry name" value="ATPase domain of HSP90 chaperone/DNA topoisomerase II/histidine kinase"/>
    <property type="match status" value="1"/>
</dbReference>
<evidence type="ECO:0000256" key="2">
    <source>
        <dbReference type="ARBA" id="ARBA00004651"/>
    </source>
</evidence>
<evidence type="ECO:0000313" key="17">
    <source>
        <dbReference type="Proteomes" id="UP000198855"/>
    </source>
</evidence>
<dbReference type="InterPro" id="IPR004358">
    <property type="entry name" value="Sig_transdc_His_kin-like_C"/>
</dbReference>
<dbReference type="GO" id="GO:0005524">
    <property type="term" value="F:ATP binding"/>
    <property type="evidence" value="ECO:0007669"/>
    <property type="project" value="UniProtKB-KW"/>
</dbReference>
<keyword evidence="9" id="KW-0067">ATP-binding</keyword>
<dbReference type="PANTHER" id="PTHR34220:SF7">
    <property type="entry name" value="SENSOR HISTIDINE KINASE YPDA"/>
    <property type="match status" value="1"/>
</dbReference>
<keyword evidence="10" id="KW-0902">Two-component regulatory system</keyword>
<evidence type="ECO:0000256" key="6">
    <source>
        <dbReference type="ARBA" id="ARBA00022679"/>
    </source>
</evidence>
<evidence type="ECO:0000256" key="11">
    <source>
        <dbReference type="ARBA" id="ARBA00023136"/>
    </source>
</evidence>
<feature type="domain" description="Histidine kinase" evidence="14">
    <location>
        <begin position="483"/>
        <end position="587"/>
    </location>
</feature>
<dbReference type="InterPro" id="IPR010559">
    <property type="entry name" value="Sig_transdc_His_kin_internal"/>
</dbReference>
<dbReference type="PROSITE" id="PS50109">
    <property type="entry name" value="HIS_KIN"/>
    <property type="match status" value="1"/>
</dbReference>
<evidence type="ECO:0000313" key="16">
    <source>
        <dbReference type="EMBL" id="SFE89370.1"/>
    </source>
</evidence>
<comment type="subcellular location">
    <subcellularLocation>
        <location evidence="2">Cell membrane</location>
        <topology evidence="2">Multi-pass membrane protein</topology>
    </subcellularLocation>
</comment>
<keyword evidence="17" id="KW-1185">Reference proteome</keyword>
<dbReference type="AlphaFoldDB" id="A0A1I2EAV0"/>
<dbReference type="InterPro" id="IPR003660">
    <property type="entry name" value="HAMP_dom"/>
</dbReference>
<evidence type="ECO:0000256" key="9">
    <source>
        <dbReference type="ARBA" id="ARBA00022840"/>
    </source>
</evidence>
<evidence type="ECO:0000256" key="8">
    <source>
        <dbReference type="ARBA" id="ARBA00022777"/>
    </source>
</evidence>
<feature type="domain" description="HAMP" evidence="15">
    <location>
        <begin position="322"/>
        <end position="374"/>
    </location>
</feature>
<dbReference type="Pfam" id="PF02518">
    <property type="entry name" value="HATPase_c"/>
    <property type="match status" value="1"/>
</dbReference>
<dbReference type="PROSITE" id="PS50885">
    <property type="entry name" value="HAMP"/>
    <property type="match status" value="1"/>
</dbReference>
<dbReference type="Proteomes" id="UP000198855">
    <property type="component" value="Unassembled WGS sequence"/>
</dbReference>
<dbReference type="GO" id="GO:0000155">
    <property type="term" value="F:phosphorelay sensor kinase activity"/>
    <property type="evidence" value="ECO:0007669"/>
    <property type="project" value="InterPro"/>
</dbReference>
<evidence type="ECO:0000256" key="13">
    <source>
        <dbReference type="SAM" id="Phobius"/>
    </source>
</evidence>
<dbReference type="InterPro" id="IPR036890">
    <property type="entry name" value="HATPase_C_sf"/>
</dbReference>
<keyword evidence="13" id="KW-1133">Transmembrane helix</keyword>
<keyword evidence="7" id="KW-0547">Nucleotide-binding</keyword>
<dbReference type="SMART" id="SM00387">
    <property type="entry name" value="HATPase_c"/>
    <property type="match status" value="1"/>
</dbReference>
<keyword evidence="6" id="KW-0808">Transferase</keyword>
<accession>A0A1I2EAV0</accession>
<feature type="transmembrane region" description="Helical" evidence="13">
    <location>
        <begin position="302"/>
        <end position="320"/>
    </location>
</feature>
<keyword evidence="5" id="KW-0597">Phosphoprotein</keyword>
<keyword evidence="13" id="KW-0812">Transmembrane</keyword>
<name>A0A1I2EAV0_9BACL</name>
<keyword evidence="8 16" id="KW-0418">Kinase</keyword>
<comment type="catalytic activity">
    <reaction evidence="1">
        <text>ATP + protein L-histidine = ADP + protein N-phospho-L-histidine.</text>
        <dbReference type="EC" id="2.7.13.3"/>
    </reaction>
</comment>
<dbReference type="STRING" id="1045775.SAMN05216378_4488"/>
<reference evidence="17" key="1">
    <citation type="submission" date="2016-10" db="EMBL/GenBank/DDBJ databases">
        <authorList>
            <person name="Varghese N."/>
            <person name="Submissions S."/>
        </authorList>
    </citation>
    <scope>NUCLEOTIDE SEQUENCE [LARGE SCALE GENOMIC DNA]</scope>
    <source>
        <strain evidence="17">CGMCC 1.10784</strain>
    </source>
</reference>
<sequence>MYYNRLKKAANRKIGFMSILRNRFVFSSLRKRIMVFLTIGFVGCAILMASVSYNAIYTMQRDKIKTSMAVDLYQQTSKLNQMYNNMLQVTQQMTPEGTVGHLMESYVYAEDTYSQRLLSRDISYNIGLITFSNPAMQLVMYYNPASGQASYSNLPLRNDFTLQSLPNVAGTGELKYQSPHKSLCRFSDDQVISVTRTVEFSDGTQLVVYVEAKSDITTDMKSLTDSLNMPYTLVLTDTADKVAYSSNSTVIEAGESLALSEQSGMTSDYVWNRMSGDYGYGIALLLPVSFYNHELYTWKNHMYWILAIALLMMFMLTLVLRRLINRPFRLIEKEMRTFGKGYMGTRQYHTGIDEFDRIFDQFNIMKRQIQRLIVDVEQKEKRRHQLEIEKLAYQINPHFLMNTLNSVRWLAVMHKQEEIEKFVSSLIILLNYNLGRSEEKATFRSEIQVMRTYLELQQMRHDFEVKLDMEEGAYLDSPVARFILQPIVENAVCHGLDDNGRLEISVSSDETSQMVRIVIRDDGKGLSQETLALLQRDTPDQQQTGWGIGLRYVRSMLESFYGHKARMGIESTPNQGTTVTLSLPYLHSGKERAI</sequence>
<dbReference type="PANTHER" id="PTHR34220">
    <property type="entry name" value="SENSOR HISTIDINE KINASE YPDA"/>
    <property type="match status" value="1"/>
</dbReference>
<dbReference type="GO" id="GO:0005886">
    <property type="term" value="C:plasma membrane"/>
    <property type="evidence" value="ECO:0007669"/>
    <property type="project" value="UniProtKB-SubCell"/>
</dbReference>
<dbReference type="Gene3D" id="6.10.340.10">
    <property type="match status" value="1"/>
</dbReference>
<evidence type="ECO:0000259" key="14">
    <source>
        <dbReference type="PROSITE" id="PS50109"/>
    </source>
</evidence>
<dbReference type="InterPro" id="IPR003594">
    <property type="entry name" value="HATPase_dom"/>
</dbReference>
<keyword evidence="12" id="KW-0175">Coiled coil</keyword>
<dbReference type="InterPro" id="IPR005467">
    <property type="entry name" value="His_kinase_dom"/>
</dbReference>
<dbReference type="Pfam" id="PF06580">
    <property type="entry name" value="His_kinase"/>
    <property type="match status" value="1"/>
</dbReference>
<dbReference type="InterPro" id="IPR050640">
    <property type="entry name" value="Bact_2-comp_sensor_kinase"/>
</dbReference>
<evidence type="ECO:0000256" key="7">
    <source>
        <dbReference type="ARBA" id="ARBA00022741"/>
    </source>
</evidence>
<evidence type="ECO:0000256" key="10">
    <source>
        <dbReference type="ARBA" id="ARBA00023012"/>
    </source>
</evidence>
<dbReference type="EC" id="2.7.13.3" evidence="3"/>
<evidence type="ECO:0000259" key="15">
    <source>
        <dbReference type="PROSITE" id="PS50885"/>
    </source>
</evidence>
<evidence type="ECO:0000256" key="3">
    <source>
        <dbReference type="ARBA" id="ARBA00012438"/>
    </source>
</evidence>